<reference evidence="2 3" key="1">
    <citation type="journal article" date="2013" name="PLoS Genet.">
        <title>Distinctive expansion of potential virulence genes in the genome of the oomycete fish pathogen Saprolegnia parasitica.</title>
        <authorList>
            <person name="Jiang R.H."/>
            <person name="de Bruijn I."/>
            <person name="Haas B.J."/>
            <person name="Belmonte R."/>
            <person name="Lobach L."/>
            <person name="Christie J."/>
            <person name="van den Ackerveken G."/>
            <person name="Bottin A."/>
            <person name="Bulone V."/>
            <person name="Diaz-Moreno S.M."/>
            <person name="Dumas B."/>
            <person name="Fan L."/>
            <person name="Gaulin E."/>
            <person name="Govers F."/>
            <person name="Grenville-Briggs L.J."/>
            <person name="Horner N.R."/>
            <person name="Levin J.Z."/>
            <person name="Mammella M."/>
            <person name="Meijer H.J."/>
            <person name="Morris P."/>
            <person name="Nusbaum C."/>
            <person name="Oome S."/>
            <person name="Phillips A.J."/>
            <person name="van Rooyen D."/>
            <person name="Rzeszutek E."/>
            <person name="Saraiva M."/>
            <person name="Secombes C.J."/>
            <person name="Seidl M.F."/>
            <person name="Snel B."/>
            <person name="Stassen J.H."/>
            <person name="Sykes S."/>
            <person name="Tripathy S."/>
            <person name="van den Berg H."/>
            <person name="Vega-Arreguin J.C."/>
            <person name="Wawra S."/>
            <person name="Young S.K."/>
            <person name="Zeng Q."/>
            <person name="Dieguez-Uribeondo J."/>
            <person name="Russ C."/>
            <person name="Tyler B.M."/>
            <person name="van West P."/>
        </authorList>
    </citation>
    <scope>NUCLEOTIDE SEQUENCE [LARGE SCALE GENOMIC DNA]</scope>
    <source>
        <strain evidence="2 3">CBS 223.65</strain>
    </source>
</reference>
<sequence>MDRSANIIVHLSRDAKHTIVLPNVATSKSVAAVLHEALYQYARINHDTPALAVSGLYDMYSGTMLDLSASLHSVATFHAATKCMRLGTAPLRTNDVSGNNSTKGRSSDSPFESFVKSIFSSSDDTPRPAPLPPQTIAAPSLIECITQLRAASIEELCTECGVAPEAAMHLVRQLQRFTSGGRAFGPPDEPPNASSASSTASEDDPQDDDNDDDEDTFLGEAPVLLQYAHDSPAFRREVAAIVAAWPRVMTDFNRVVAAAKAVLASSKCHLATLHDLYTELTTPVDETTCLRHLAGSAKRAWTPLTERCDRSMDALRAFASNLASEFVAPLETLLTHDLGCDAAASRQRLNAAFYAYWAMAHEVTSDAIGDDARLEAARRVFESARLSMVRHVNETFLHALRLVERTGSAFAHANAV</sequence>
<dbReference type="Gene3D" id="1.20.1270.60">
    <property type="entry name" value="Arfaptin homology (AH) domain/BAR domain"/>
    <property type="match status" value="1"/>
</dbReference>
<dbReference type="KEGG" id="spar:SPRG_18561"/>
<dbReference type="VEuPathDB" id="FungiDB:SPRG_18561"/>
<evidence type="ECO:0000256" key="1">
    <source>
        <dbReference type="SAM" id="MobiDB-lite"/>
    </source>
</evidence>
<dbReference type="AlphaFoldDB" id="A0A067BCR5"/>
<dbReference type="Proteomes" id="UP000030745">
    <property type="component" value="Unassembled WGS sequence"/>
</dbReference>
<evidence type="ECO:0000313" key="2">
    <source>
        <dbReference type="EMBL" id="KDO15903.1"/>
    </source>
</evidence>
<accession>A0A067BCR5</accession>
<organism evidence="2 3">
    <name type="scientific">Saprolegnia parasitica (strain CBS 223.65)</name>
    <dbReference type="NCBI Taxonomy" id="695850"/>
    <lineage>
        <taxon>Eukaryota</taxon>
        <taxon>Sar</taxon>
        <taxon>Stramenopiles</taxon>
        <taxon>Oomycota</taxon>
        <taxon>Saprolegniomycetes</taxon>
        <taxon>Saprolegniales</taxon>
        <taxon>Saprolegniaceae</taxon>
        <taxon>Saprolegnia</taxon>
    </lineage>
</organism>
<gene>
    <name evidence="2" type="ORF">SPRG_18561</name>
</gene>
<dbReference type="InterPro" id="IPR027267">
    <property type="entry name" value="AH/BAR_dom_sf"/>
</dbReference>
<keyword evidence="3" id="KW-1185">Reference proteome</keyword>
<feature type="region of interest" description="Disordered" evidence="1">
    <location>
        <begin position="179"/>
        <end position="216"/>
    </location>
</feature>
<dbReference type="RefSeq" id="XP_012213390.1">
    <property type="nucleotide sequence ID" value="XM_012358000.1"/>
</dbReference>
<protein>
    <submittedName>
        <fullName evidence="2">Uncharacterized protein</fullName>
    </submittedName>
</protein>
<feature type="non-terminal residue" evidence="2">
    <location>
        <position position="416"/>
    </location>
</feature>
<proteinExistence type="predicted"/>
<dbReference type="EMBL" id="KK584481">
    <property type="protein sequence ID" value="KDO15903.1"/>
    <property type="molecule type" value="Genomic_DNA"/>
</dbReference>
<evidence type="ECO:0000313" key="3">
    <source>
        <dbReference type="Proteomes" id="UP000030745"/>
    </source>
</evidence>
<dbReference type="GeneID" id="24140084"/>
<name>A0A067BCR5_SAPPC</name>
<feature type="compositionally biased region" description="Acidic residues" evidence="1">
    <location>
        <begin position="201"/>
        <end position="216"/>
    </location>
</feature>